<dbReference type="NCBIfam" id="NF038159">
    <property type="entry name" value="lanthi_III_b"/>
    <property type="match status" value="1"/>
</dbReference>
<feature type="compositionally biased region" description="Polar residues" evidence="1">
    <location>
        <begin position="22"/>
        <end position="41"/>
    </location>
</feature>
<feature type="region of interest" description="Disordered" evidence="1">
    <location>
        <begin position="1"/>
        <end position="41"/>
    </location>
</feature>
<gene>
    <name evidence="2" type="ORF">SAMN03097721_02553</name>
</gene>
<keyword evidence="3" id="KW-1185">Reference proteome</keyword>
<accession>A0ABY1H7I2</accession>
<evidence type="ECO:0000256" key="1">
    <source>
        <dbReference type="SAM" id="MobiDB-lite"/>
    </source>
</evidence>
<protein>
    <submittedName>
        <fullName evidence="2">Uncharacterized protein</fullName>
    </submittedName>
</protein>
<name>A0ABY1H7I2_9STAP</name>
<evidence type="ECO:0000313" key="3">
    <source>
        <dbReference type="Proteomes" id="UP000182665"/>
    </source>
</evidence>
<dbReference type="NCBIfam" id="NF038154">
    <property type="entry name" value="lanthi_III_a"/>
    <property type="match status" value="1"/>
</dbReference>
<dbReference type="RefSeq" id="WP_192573744.1">
    <property type="nucleotide sequence ID" value="NZ_FPKT01000014.1"/>
</dbReference>
<organism evidence="2 3">
    <name type="scientific">Staphylococcus pasteuri</name>
    <dbReference type="NCBI Taxonomy" id="45972"/>
    <lineage>
        <taxon>Bacteria</taxon>
        <taxon>Bacillati</taxon>
        <taxon>Bacillota</taxon>
        <taxon>Bacilli</taxon>
        <taxon>Bacillales</taxon>
        <taxon>Staphylococcaceae</taxon>
        <taxon>Staphylococcus</taxon>
    </lineage>
</organism>
<evidence type="ECO:0000313" key="2">
    <source>
        <dbReference type="EMBL" id="SFZ79074.1"/>
    </source>
</evidence>
<sequence length="41" mass="4651">MKNVLDLQQMRSKAGKKKPTRKQSSTSWGCAPSSNTSWFFC</sequence>
<dbReference type="Proteomes" id="UP000182665">
    <property type="component" value="Unassembled WGS sequence"/>
</dbReference>
<dbReference type="EMBL" id="FPKT01000014">
    <property type="protein sequence ID" value="SFZ79074.1"/>
    <property type="molecule type" value="Genomic_DNA"/>
</dbReference>
<proteinExistence type="predicted"/>
<comment type="caution">
    <text evidence="2">The sequence shown here is derived from an EMBL/GenBank/DDBJ whole genome shotgun (WGS) entry which is preliminary data.</text>
</comment>
<reference evidence="2 3" key="1">
    <citation type="submission" date="2016-11" db="EMBL/GenBank/DDBJ databases">
        <authorList>
            <person name="Varghese N."/>
            <person name="Submissions S."/>
        </authorList>
    </citation>
    <scope>NUCLEOTIDE SEQUENCE [LARGE SCALE GENOMIC DNA]</scope>
    <source>
        <strain evidence="2 3">NFIX07</strain>
    </source>
</reference>